<dbReference type="EMBL" id="CACTIH010005534">
    <property type="protein sequence ID" value="CAA2996796.1"/>
    <property type="molecule type" value="Genomic_DNA"/>
</dbReference>
<reference evidence="2 3" key="1">
    <citation type="submission" date="2019-12" db="EMBL/GenBank/DDBJ databases">
        <authorList>
            <person name="Alioto T."/>
            <person name="Alioto T."/>
            <person name="Gomez Garrido J."/>
        </authorList>
    </citation>
    <scope>NUCLEOTIDE SEQUENCE [LARGE SCALE GENOMIC DNA]</scope>
</reference>
<organism evidence="2 3">
    <name type="scientific">Olea europaea subsp. europaea</name>
    <dbReference type="NCBI Taxonomy" id="158383"/>
    <lineage>
        <taxon>Eukaryota</taxon>
        <taxon>Viridiplantae</taxon>
        <taxon>Streptophyta</taxon>
        <taxon>Embryophyta</taxon>
        <taxon>Tracheophyta</taxon>
        <taxon>Spermatophyta</taxon>
        <taxon>Magnoliopsida</taxon>
        <taxon>eudicotyledons</taxon>
        <taxon>Gunneridae</taxon>
        <taxon>Pentapetalae</taxon>
        <taxon>asterids</taxon>
        <taxon>lamiids</taxon>
        <taxon>Lamiales</taxon>
        <taxon>Oleaceae</taxon>
        <taxon>Oleeae</taxon>
        <taxon>Olea</taxon>
    </lineage>
</organism>
<dbReference type="PANTHER" id="PTHR33431:SF2">
    <property type="entry name" value="CAMP-DEPENDENT PROTEIN KINASE CATALYTIC SUBUNIT-LIKE"/>
    <property type="match status" value="1"/>
</dbReference>
<dbReference type="Gramene" id="OE9A000207T1">
    <property type="protein sequence ID" value="OE9A000207C1"/>
    <property type="gene ID" value="OE9A000207"/>
</dbReference>
<protein>
    <submittedName>
        <fullName evidence="2">Uncharacterized protein</fullName>
    </submittedName>
</protein>
<evidence type="ECO:0000313" key="2">
    <source>
        <dbReference type="EMBL" id="CAA2996796.1"/>
    </source>
</evidence>
<feature type="compositionally biased region" description="Polar residues" evidence="1">
    <location>
        <begin position="94"/>
        <end position="107"/>
    </location>
</feature>
<gene>
    <name evidence="2" type="ORF">OLEA9_A000207</name>
</gene>
<dbReference type="PANTHER" id="PTHR33431">
    <property type="entry name" value="ENABLED-LIKE PROTEIN (DUF1635)"/>
    <property type="match status" value="1"/>
</dbReference>
<comment type="caution">
    <text evidence="2">The sequence shown here is derived from an EMBL/GenBank/DDBJ whole genome shotgun (WGS) entry which is preliminary data.</text>
</comment>
<accession>A0A8S0SZX2</accession>
<evidence type="ECO:0000256" key="1">
    <source>
        <dbReference type="SAM" id="MobiDB-lite"/>
    </source>
</evidence>
<keyword evidence="3" id="KW-1185">Reference proteome</keyword>
<dbReference type="AlphaFoldDB" id="A0A8S0SZX2"/>
<proteinExistence type="predicted"/>
<dbReference type="OrthoDB" id="1926156at2759"/>
<name>A0A8S0SZX2_OLEEU</name>
<feature type="region of interest" description="Disordered" evidence="1">
    <location>
        <begin position="90"/>
        <end position="129"/>
    </location>
</feature>
<dbReference type="InterPro" id="IPR012862">
    <property type="entry name" value="DUF1635"/>
</dbReference>
<dbReference type="Pfam" id="PF07795">
    <property type="entry name" value="DUF1635"/>
    <property type="match status" value="1"/>
</dbReference>
<sequence length="234" mass="26399">MEDQCSPLSWAYYYQEDGIEDLKHSLLYSTLELQTAILSANEELSRKDDEILHLKNLLSKIIRERDEFEAKCQTLVLENQLIFQQVEMQKKSPKQNIESAPSSGINSNEDENNIGRPSSDCDENNFAPSPLPETFSDVLSPEKIMPKKSLPEKGKFLQAVMEAGPLLHTLLLAGPLPQWQHPPPQLNSIDIPPVTISSPGNSTGLFSNKRALMNREIGQDFSPKFQKVVHQNHH</sequence>
<dbReference type="Proteomes" id="UP000594638">
    <property type="component" value="Unassembled WGS sequence"/>
</dbReference>
<evidence type="ECO:0000313" key="3">
    <source>
        <dbReference type="Proteomes" id="UP000594638"/>
    </source>
</evidence>